<dbReference type="Proteomes" id="UP000269221">
    <property type="component" value="Unassembled WGS sequence"/>
</dbReference>
<evidence type="ECO:0000313" key="3">
    <source>
        <dbReference type="Proteomes" id="UP000269221"/>
    </source>
</evidence>
<keyword evidence="3" id="KW-1185">Reference proteome</keyword>
<evidence type="ECO:0000256" key="1">
    <source>
        <dbReference type="SAM" id="MobiDB-lite"/>
    </source>
</evidence>
<evidence type="ECO:0000313" key="2">
    <source>
        <dbReference type="EMBL" id="RMC13183.1"/>
    </source>
</evidence>
<comment type="caution">
    <text evidence="2">The sequence shown here is derived from an EMBL/GenBank/DDBJ whole genome shotgun (WGS) entry which is preliminary data.</text>
</comment>
<feature type="region of interest" description="Disordered" evidence="1">
    <location>
        <begin position="91"/>
        <end position="127"/>
    </location>
</feature>
<accession>A0A3M0KJD1</accession>
<sequence>MTYSVSWDRKGIALEVLGQTIRGKPTGLMKQGPAENHKICLYDAHFGGSILLREKFFKMDLCRWVPRTPVRRRPQASSDVFTAADAYKVRAAGPGKQPPHVGPWIPTPAMGLDNTLDNGGNQKSRHS</sequence>
<gene>
    <name evidence="2" type="ORF">DUI87_10716</name>
</gene>
<name>A0A3M0KJD1_HIRRU</name>
<proteinExistence type="predicted"/>
<reference evidence="2 3" key="1">
    <citation type="submission" date="2018-07" db="EMBL/GenBank/DDBJ databases">
        <title>A high quality draft genome assembly of the barn swallow (H. rustica rustica).</title>
        <authorList>
            <person name="Formenti G."/>
            <person name="Chiara M."/>
            <person name="Poveda L."/>
            <person name="Francoijs K.-J."/>
            <person name="Bonisoli-Alquati A."/>
            <person name="Canova L."/>
            <person name="Gianfranceschi L."/>
            <person name="Horner D.S."/>
            <person name="Saino N."/>
        </authorList>
    </citation>
    <scope>NUCLEOTIDE SEQUENCE [LARGE SCALE GENOMIC DNA]</scope>
    <source>
        <strain evidence="2">Chelidonia</strain>
        <tissue evidence="2">Blood</tissue>
    </source>
</reference>
<dbReference type="EMBL" id="QRBI01000106">
    <property type="protein sequence ID" value="RMC13183.1"/>
    <property type="molecule type" value="Genomic_DNA"/>
</dbReference>
<dbReference type="AlphaFoldDB" id="A0A3M0KJD1"/>
<organism evidence="2 3">
    <name type="scientific">Hirundo rustica rustica</name>
    <dbReference type="NCBI Taxonomy" id="333673"/>
    <lineage>
        <taxon>Eukaryota</taxon>
        <taxon>Metazoa</taxon>
        <taxon>Chordata</taxon>
        <taxon>Craniata</taxon>
        <taxon>Vertebrata</taxon>
        <taxon>Euteleostomi</taxon>
        <taxon>Archelosauria</taxon>
        <taxon>Archosauria</taxon>
        <taxon>Dinosauria</taxon>
        <taxon>Saurischia</taxon>
        <taxon>Theropoda</taxon>
        <taxon>Coelurosauria</taxon>
        <taxon>Aves</taxon>
        <taxon>Neognathae</taxon>
        <taxon>Neoaves</taxon>
        <taxon>Telluraves</taxon>
        <taxon>Australaves</taxon>
        <taxon>Passeriformes</taxon>
        <taxon>Sylvioidea</taxon>
        <taxon>Hirundinidae</taxon>
        <taxon>Hirundo</taxon>
    </lineage>
</organism>
<protein>
    <submittedName>
        <fullName evidence="2">Uncharacterized protein</fullName>
    </submittedName>
</protein>
<feature type="compositionally biased region" description="Polar residues" evidence="1">
    <location>
        <begin position="115"/>
        <end position="127"/>
    </location>
</feature>